<feature type="domain" description="VWFA" evidence="2">
    <location>
        <begin position="92"/>
        <end position="287"/>
    </location>
</feature>
<feature type="transmembrane region" description="Helical" evidence="1">
    <location>
        <begin position="9"/>
        <end position="27"/>
    </location>
</feature>
<evidence type="ECO:0000259" key="2">
    <source>
        <dbReference type="PROSITE" id="PS50234"/>
    </source>
</evidence>
<reference evidence="3" key="1">
    <citation type="journal article" date="2020" name="mSystems">
        <title>Genome- and Community-Level Interaction Insights into Carbon Utilization and Element Cycling Functions of Hydrothermarchaeota in Hydrothermal Sediment.</title>
        <authorList>
            <person name="Zhou Z."/>
            <person name="Liu Y."/>
            <person name="Xu W."/>
            <person name="Pan J."/>
            <person name="Luo Z.H."/>
            <person name="Li M."/>
        </authorList>
    </citation>
    <scope>NUCLEOTIDE SEQUENCE [LARGE SCALE GENOMIC DNA]</scope>
    <source>
        <strain evidence="3">SpSt-503</strain>
    </source>
</reference>
<keyword evidence="1" id="KW-0812">Transmembrane</keyword>
<gene>
    <name evidence="3" type="ORF">ENS59_10235</name>
</gene>
<accession>A0A7C3E7Q1</accession>
<protein>
    <submittedName>
        <fullName evidence="3">VWA domain-containing protein</fullName>
    </submittedName>
</protein>
<dbReference type="InterPro" id="IPR036465">
    <property type="entry name" value="vWFA_dom_sf"/>
</dbReference>
<dbReference type="PANTHER" id="PTHR37947">
    <property type="entry name" value="BLL2462 PROTEIN"/>
    <property type="match status" value="1"/>
</dbReference>
<proteinExistence type="predicted"/>
<dbReference type="SMART" id="SM00327">
    <property type="entry name" value="VWA"/>
    <property type="match status" value="1"/>
</dbReference>
<sequence>MKLSFEHPQFLILALVAILGLFIWFRFRKKSFVLDLPLGPPGGAAFRSPVPVQLLFRFTRLLEGFAFLVLLLALAGPVLVQHRTVWLDRGADVFFVIDSSPSMSALDMQGQSRFAVAKRLVSRFAALRPSDAIALVAIGAEGALIMPPTVDRTVFSQRLSSLSIAELGDGTAIGTGLAIAALHLRSSRAPKKLVVLLTDGENNAGAVHPLTGASLIRDAGAELWVIGIGTSGEVPLDYVDPLTGQRKTGIFESRYDPEALRSIAVAGGGAFLVADSTGALEDAFSRMNSTSLTPGRSRTYQVTQSLAGTLLSLVLLCIALARSIRWWIMGALI</sequence>
<dbReference type="EMBL" id="DSVL01000314">
    <property type="protein sequence ID" value="HFH29871.1"/>
    <property type="molecule type" value="Genomic_DNA"/>
</dbReference>
<dbReference type="Gene3D" id="3.40.50.410">
    <property type="entry name" value="von Willebrand factor, type A domain"/>
    <property type="match status" value="1"/>
</dbReference>
<comment type="caution">
    <text evidence="3">The sequence shown here is derived from an EMBL/GenBank/DDBJ whole genome shotgun (WGS) entry which is preliminary data.</text>
</comment>
<dbReference type="PANTHER" id="PTHR37947:SF1">
    <property type="entry name" value="BLL2462 PROTEIN"/>
    <property type="match status" value="1"/>
</dbReference>
<dbReference type="PROSITE" id="PS50234">
    <property type="entry name" value="VWFA"/>
    <property type="match status" value="1"/>
</dbReference>
<feature type="transmembrane region" description="Helical" evidence="1">
    <location>
        <begin position="61"/>
        <end position="80"/>
    </location>
</feature>
<keyword evidence="1" id="KW-1133">Transmembrane helix</keyword>
<dbReference type="Pfam" id="PF13519">
    <property type="entry name" value="VWA_2"/>
    <property type="match status" value="1"/>
</dbReference>
<dbReference type="AlphaFoldDB" id="A0A7C3E7Q1"/>
<dbReference type="SUPFAM" id="SSF53300">
    <property type="entry name" value="vWA-like"/>
    <property type="match status" value="1"/>
</dbReference>
<evidence type="ECO:0000256" key="1">
    <source>
        <dbReference type="SAM" id="Phobius"/>
    </source>
</evidence>
<organism evidence="3">
    <name type="scientific">Gracilinema caldarium</name>
    <dbReference type="NCBI Taxonomy" id="215591"/>
    <lineage>
        <taxon>Bacteria</taxon>
        <taxon>Pseudomonadati</taxon>
        <taxon>Spirochaetota</taxon>
        <taxon>Spirochaetia</taxon>
        <taxon>Spirochaetales</taxon>
        <taxon>Breznakiellaceae</taxon>
        <taxon>Gracilinema</taxon>
    </lineage>
</organism>
<name>A0A7C3E7Q1_9SPIR</name>
<feature type="transmembrane region" description="Helical" evidence="1">
    <location>
        <begin position="306"/>
        <end position="328"/>
    </location>
</feature>
<dbReference type="InterPro" id="IPR002035">
    <property type="entry name" value="VWF_A"/>
</dbReference>
<evidence type="ECO:0000313" key="3">
    <source>
        <dbReference type="EMBL" id="HFH29871.1"/>
    </source>
</evidence>
<keyword evidence="1" id="KW-0472">Membrane</keyword>